<sequence>MASSSADSITLSNGMVVTIPRCKEAVTVEMDSADSKDVLAKNEVRIEKVSNVWGSSAGAGSDFFDIYRRHRYTEMDRLQKMDEDWKDEVESKIYQKQREAGFREAQQEHKRRATKRKLRKIRRMKNLKMRKAEVETVEGAPQHSQNSSSQEEDEDIMPAIKPGGQDKKQMVCANQLFPDHHKKQFEIVESNSRIENFSEDMLSSETGRLGSINQRLQESPKGDIQAAISEVKHDEPKIHYVMKQSNLILRESD</sequence>
<evidence type="ECO:0000256" key="1">
    <source>
        <dbReference type="SAM" id="MobiDB-lite"/>
    </source>
</evidence>
<feature type="compositionally biased region" description="Basic and acidic residues" evidence="1">
    <location>
        <begin position="99"/>
        <end position="108"/>
    </location>
</feature>
<keyword evidence="3" id="KW-1185">Reference proteome</keyword>
<accession>A0ABQ7JAW2</accession>
<dbReference type="Proteomes" id="UP000823046">
    <property type="component" value="Unassembled WGS sequence"/>
</dbReference>
<feature type="compositionally biased region" description="Basic residues" evidence="1">
    <location>
        <begin position="109"/>
        <end position="129"/>
    </location>
</feature>
<evidence type="ECO:0000313" key="2">
    <source>
        <dbReference type="EMBL" id="KAF8821104.1"/>
    </source>
</evidence>
<evidence type="ECO:0000313" key="3">
    <source>
        <dbReference type="Proteomes" id="UP000823046"/>
    </source>
</evidence>
<dbReference type="InterPro" id="IPR009548">
    <property type="entry name" value="Prkrip1"/>
</dbReference>
<evidence type="ECO:0008006" key="4">
    <source>
        <dbReference type="Google" id="ProtNLM"/>
    </source>
</evidence>
<feature type="region of interest" description="Disordered" evidence="1">
    <location>
        <begin position="99"/>
        <end position="166"/>
    </location>
</feature>
<proteinExistence type="predicted"/>
<dbReference type="EMBL" id="JADAQX010000236">
    <property type="protein sequence ID" value="KAF8821104.1"/>
    <property type="molecule type" value="Genomic_DNA"/>
</dbReference>
<dbReference type="PANTHER" id="PTHR13507">
    <property type="entry name" value="PRKR-INTERACTING PROTEIN 1"/>
    <property type="match status" value="1"/>
</dbReference>
<organism evidence="2 3">
    <name type="scientific">Cardiosporidium cionae</name>
    <dbReference type="NCBI Taxonomy" id="476202"/>
    <lineage>
        <taxon>Eukaryota</taxon>
        <taxon>Sar</taxon>
        <taxon>Alveolata</taxon>
        <taxon>Apicomplexa</taxon>
        <taxon>Aconoidasida</taxon>
        <taxon>Nephromycida</taxon>
        <taxon>Cardiosporidium</taxon>
    </lineage>
</organism>
<comment type="caution">
    <text evidence="2">The sequence shown here is derived from an EMBL/GenBank/DDBJ whole genome shotgun (WGS) entry which is preliminary data.</text>
</comment>
<name>A0ABQ7JAW2_9APIC</name>
<dbReference type="Pfam" id="PF06658">
    <property type="entry name" value="DUF1168"/>
    <property type="match status" value="1"/>
</dbReference>
<protein>
    <recommendedName>
        <fullName evidence="4">PRKR-interacting protein 1</fullName>
    </recommendedName>
</protein>
<dbReference type="PANTHER" id="PTHR13507:SF0">
    <property type="entry name" value="PRKR-INTERACTING PROTEIN 1"/>
    <property type="match status" value="1"/>
</dbReference>
<reference evidence="2 3" key="1">
    <citation type="journal article" date="2020" name="bioRxiv">
        <title>Metabolic contributions of an alphaproteobacterial endosymbiont in the apicomplexan Cardiosporidium cionae.</title>
        <authorList>
            <person name="Hunter E.S."/>
            <person name="Paight C.J."/>
            <person name="Lane C.E."/>
        </authorList>
    </citation>
    <scope>NUCLEOTIDE SEQUENCE [LARGE SCALE GENOMIC DNA]</scope>
    <source>
        <strain evidence="2">ESH_2018</strain>
    </source>
</reference>
<gene>
    <name evidence="2" type="ORF">IE077_004383</name>
</gene>